<keyword evidence="4 6" id="KW-0689">Ribosomal protein</keyword>
<evidence type="ECO:0000256" key="5">
    <source>
        <dbReference type="ARBA" id="ARBA00023274"/>
    </source>
</evidence>
<dbReference type="CDD" id="cd05688">
    <property type="entry name" value="S1_RPS1_repeat_ec3"/>
    <property type="match status" value="1"/>
</dbReference>
<feature type="domain" description="S1 motif" evidence="7">
    <location>
        <begin position="277"/>
        <end position="347"/>
    </location>
</feature>
<dbReference type="InterPro" id="IPR000110">
    <property type="entry name" value="Ribosomal_bS1"/>
</dbReference>
<evidence type="ECO:0000313" key="9">
    <source>
        <dbReference type="EMBL" id="MDN7128484.1"/>
    </source>
</evidence>
<evidence type="ECO:0000256" key="6">
    <source>
        <dbReference type="PIRNR" id="PIRNR002111"/>
    </source>
</evidence>
<evidence type="ECO:0000256" key="2">
    <source>
        <dbReference type="ARBA" id="ARBA00022737"/>
    </source>
</evidence>
<feature type="domain" description="S1 motif" evidence="7">
    <location>
        <begin position="21"/>
        <end position="87"/>
    </location>
</feature>
<dbReference type="InterPro" id="IPR003029">
    <property type="entry name" value="S1_domain"/>
</dbReference>
<dbReference type="AlphaFoldDB" id="A0AAW7QXP1"/>
<dbReference type="SUPFAM" id="SSF50249">
    <property type="entry name" value="Nucleic acid-binding proteins"/>
    <property type="match status" value="6"/>
</dbReference>
<evidence type="ECO:0000313" key="10">
    <source>
        <dbReference type="Proteomes" id="UP001169491"/>
    </source>
</evidence>
<feature type="domain" description="S1 motif" evidence="7">
    <location>
        <begin position="364"/>
        <end position="434"/>
    </location>
</feature>
<dbReference type="InterPro" id="IPR035104">
    <property type="entry name" value="Ribosomal_protein_S1-like"/>
</dbReference>
<dbReference type="PIRSF" id="PIRSF002111">
    <property type="entry name" value="RpsA"/>
    <property type="match status" value="1"/>
</dbReference>
<dbReference type="InterPro" id="IPR050437">
    <property type="entry name" value="Ribos_protein_bS1-like"/>
</dbReference>
<dbReference type="CDD" id="cd05689">
    <property type="entry name" value="S1_RPS1_repeat_ec4"/>
    <property type="match status" value="1"/>
</dbReference>
<dbReference type="PANTHER" id="PTHR10724">
    <property type="entry name" value="30S RIBOSOMAL PROTEIN S1"/>
    <property type="match status" value="1"/>
</dbReference>
<dbReference type="SMART" id="SM00316">
    <property type="entry name" value="S1"/>
    <property type="match status" value="6"/>
</dbReference>
<dbReference type="GO" id="GO:0003735">
    <property type="term" value="F:structural constituent of ribosome"/>
    <property type="evidence" value="ECO:0007669"/>
    <property type="project" value="InterPro"/>
</dbReference>
<dbReference type="GO" id="GO:0022627">
    <property type="term" value="C:cytosolic small ribosomal subunit"/>
    <property type="evidence" value="ECO:0007669"/>
    <property type="project" value="TreeGrafter"/>
</dbReference>
<dbReference type="FunFam" id="2.40.50.140:FF:000011">
    <property type="entry name" value="30S ribosomal protein S1"/>
    <property type="match status" value="1"/>
</dbReference>
<name>A0AAW7QXP1_9GAMM</name>
<dbReference type="PANTHER" id="PTHR10724:SF7">
    <property type="entry name" value="SMALL RIBOSOMAL SUBUNIT PROTEIN BS1C"/>
    <property type="match status" value="1"/>
</dbReference>
<dbReference type="Proteomes" id="UP001169491">
    <property type="component" value="Unassembled WGS sequence"/>
</dbReference>
<proteinExistence type="inferred from homology"/>
<dbReference type="Pfam" id="PF00575">
    <property type="entry name" value="S1"/>
    <property type="match status" value="6"/>
</dbReference>
<dbReference type="CDD" id="cd05691">
    <property type="entry name" value="S1_RPS1_repeat_ec6"/>
    <property type="match status" value="1"/>
</dbReference>
<sequence length="559" mass="61915">MSENFAQLFEESLKEVETRPGSIVKGTVVAINRDVVLVDAGLKSESAIPVDQFRNAEGEIEINVGDEVDVALDAVEDGFGETILSREKAKRHEAWLQLEKAYEDQETVTGIISGKVKGGFTVDLGGVRAFLPGSLVDVRPVRETAHLENKDLEFKVIKLDQKRNNVVVSRRAVIETENSAERDALLENLQEGQEVQGIVKNLTDYGAFVDLGGVDGLLHITDMAWKRVKHPSEVVNVGDEITVKVLKFDRERTRVSLGLKQLGEDPWSDIAARYPEGHRLEGRVTNLTDYGCFVEIEEGVEGLVHVSEMDWTNKNVHPSKVVNLDDVVEVMVLEIDEERRRISLGLKQCKPNPWEEFAKNFNKGEKVSGKIKSITDFGIFIGLDGGIDGLVHLSDISWNAPGEEAVREFKKGEEVTAVVLQVDAERERISLGIKQLEEDPFNNYLAANKKGAIVTGKVIEVDAKGAKVELADSVEGYIRVADISRDRIEDATTELKVGDDVEARFMGVDRKNRTLSLSIRAKDEVEEKEALDTVNSSKQDDADFTNAMAEAFKAAKSDD</sequence>
<reference evidence="10 11" key="1">
    <citation type="submission" date="2021-03" db="EMBL/GenBank/DDBJ databases">
        <title>Pseudidiomarina terrestris, a new bacterium isolated from saline soil.</title>
        <authorList>
            <person name="Galisteo C."/>
            <person name="De La Haba R."/>
            <person name="Sanchez-Porro C."/>
            <person name="Ventosa A."/>
        </authorList>
    </citation>
    <scope>NUCLEOTIDE SEQUENCE [LARGE SCALE GENOMIC DNA]</scope>
    <source>
        <strain evidence="8 11">1APP75-32.1</strain>
        <strain evidence="10">1APR75-15</strain>
        <strain evidence="9">1ASR75-15</strain>
    </source>
</reference>
<organism evidence="8 11">
    <name type="scientific">Pseudidiomarina terrestris</name>
    <dbReference type="NCBI Taxonomy" id="2820060"/>
    <lineage>
        <taxon>Bacteria</taxon>
        <taxon>Pseudomonadati</taxon>
        <taxon>Pseudomonadota</taxon>
        <taxon>Gammaproteobacteria</taxon>
        <taxon>Alteromonadales</taxon>
        <taxon>Idiomarinaceae</taxon>
        <taxon>Pseudidiomarina</taxon>
    </lineage>
</organism>
<dbReference type="PRINTS" id="PR00681">
    <property type="entry name" value="RIBOSOMALS1"/>
</dbReference>
<dbReference type="Gene3D" id="2.40.50.140">
    <property type="entry name" value="Nucleic acid-binding proteins"/>
    <property type="match status" value="6"/>
</dbReference>
<keyword evidence="10" id="KW-1185">Reference proteome</keyword>
<dbReference type="FunFam" id="2.40.50.140:FF:000016">
    <property type="entry name" value="30S ribosomal protein S1"/>
    <property type="match status" value="1"/>
</dbReference>
<feature type="domain" description="S1 motif" evidence="7">
    <location>
        <begin position="451"/>
        <end position="520"/>
    </location>
</feature>
<dbReference type="FunFam" id="2.40.50.140:FF:000021">
    <property type="entry name" value="30S ribosomal protein S1"/>
    <property type="match status" value="1"/>
</dbReference>
<dbReference type="RefSeq" id="WP_301720412.1">
    <property type="nucleotide sequence ID" value="NZ_JAGGJB010000002.1"/>
</dbReference>
<evidence type="ECO:0000256" key="1">
    <source>
        <dbReference type="ARBA" id="ARBA00006767"/>
    </source>
</evidence>
<dbReference type="EMBL" id="JAGGJB010000002">
    <property type="protein sequence ID" value="MDN7124227.1"/>
    <property type="molecule type" value="Genomic_DNA"/>
</dbReference>
<evidence type="ECO:0000259" key="7">
    <source>
        <dbReference type="PROSITE" id="PS50126"/>
    </source>
</evidence>
<protein>
    <recommendedName>
        <fullName evidence="6">30S ribosomal protein S1</fullName>
    </recommendedName>
</protein>
<dbReference type="CDD" id="cd04465">
    <property type="entry name" value="S1_RPS1_repeat_ec2_hs2"/>
    <property type="match status" value="1"/>
</dbReference>
<dbReference type="PROSITE" id="PS50126">
    <property type="entry name" value="S1"/>
    <property type="match status" value="6"/>
</dbReference>
<comment type="similarity">
    <text evidence="1 6">Belongs to the bacterial ribosomal protein bS1 family.</text>
</comment>
<evidence type="ECO:0000313" key="8">
    <source>
        <dbReference type="EMBL" id="MDN7124227.1"/>
    </source>
</evidence>
<gene>
    <name evidence="8" type="primary">rpsA</name>
    <name evidence="8" type="ORF">J6I90_04985</name>
    <name evidence="9" type="ORF">J6I92_01150</name>
</gene>
<feature type="domain" description="S1 motif" evidence="7">
    <location>
        <begin position="192"/>
        <end position="260"/>
    </location>
</feature>
<dbReference type="FunFam" id="2.40.50.140:FF:000018">
    <property type="entry name" value="30S ribosomal protein S1"/>
    <property type="match status" value="1"/>
</dbReference>
<dbReference type="NCBIfam" id="TIGR00717">
    <property type="entry name" value="rpsA"/>
    <property type="match status" value="1"/>
</dbReference>
<dbReference type="NCBIfam" id="NF004954">
    <property type="entry name" value="PRK06299.1-4"/>
    <property type="match status" value="1"/>
</dbReference>
<dbReference type="NCBIfam" id="NF004952">
    <property type="entry name" value="PRK06299.1-2"/>
    <property type="match status" value="1"/>
</dbReference>
<evidence type="ECO:0000313" key="11">
    <source>
        <dbReference type="Proteomes" id="UP001169492"/>
    </source>
</evidence>
<dbReference type="FunFam" id="2.40.50.140:FF:000036">
    <property type="entry name" value="30S ribosomal protein S1"/>
    <property type="match status" value="1"/>
</dbReference>
<keyword evidence="2" id="KW-0677">Repeat</keyword>
<evidence type="ECO:0000256" key="4">
    <source>
        <dbReference type="ARBA" id="ARBA00022980"/>
    </source>
</evidence>
<comment type="function">
    <text evidence="6">Binds mRNA; thus facilitating recognition of the initiation point. It is needed to translate mRNA with a short Shine-Dalgarno (SD) purine-rich sequence.</text>
</comment>
<keyword evidence="5 6" id="KW-0687">Ribonucleoprotein</keyword>
<dbReference type="EMBL" id="JAGGJC010000001">
    <property type="protein sequence ID" value="MDN7128484.1"/>
    <property type="molecule type" value="Genomic_DNA"/>
</dbReference>
<feature type="domain" description="S1 motif" evidence="7">
    <location>
        <begin position="105"/>
        <end position="171"/>
    </location>
</feature>
<comment type="caution">
    <text evidence="8">The sequence shown here is derived from an EMBL/GenBank/DDBJ whole genome shotgun (WGS) entry which is preliminary data.</text>
</comment>
<dbReference type="NCBIfam" id="NF004951">
    <property type="entry name" value="PRK06299.1-1"/>
    <property type="match status" value="1"/>
</dbReference>
<dbReference type="FunFam" id="2.40.50.140:FF:000017">
    <property type="entry name" value="30S ribosomal protein S1"/>
    <property type="match status" value="1"/>
</dbReference>
<dbReference type="PROSITE" id="PS50889">
    <property type="entry name" value="S4"/>
    <property type="match status" value="1"/>
</dbReference>
<keyword evidence="3 6" id="KW-0694">RNA-binding</keyword>
<dbReference type="InterPro" id="IPR012340">
    <property type="entry name" value="NA-bd_OB-fold"/>
</dbReference>
<dbReference type="CDD" id="cd05687">
    <property type="entry name" value="S1_RPS1_repeat_ec1_hs1"/>
    <property type="match status" value="1"/>
</dbReference>
<accession>A0AAW7QXP1</accession>
<evidence type="ECO:0000256" key="3">
    <source>
        <dbReference type="ARBA" id="ARBA00022884"/>
    </source>
</evidence>
<dbReference type="Proteomes" id="UP001169492">
    <property type="component" value="Unassembled WGS sequence"/>
</dbReference>
<dbReference type="GO" id="GO:0003729">
    <property type="term" value="F:mRNA binding"/>
    <property type="evidence" value="ECO:0007669"/>
    <property type="project" value="TreeGrafter"/>
</dbReference>
<dbReference type="GO" id="GO:0006412">
    <property type="term" value="P:translation"/>
    <property type="evidence" value="ECO:0007669"/>
    <property type="project" value="InterPro"/>
</dbReference>